<evidence type="ECO:0000256" key="2">
    <source>
        <dbReference type="ARBA" id="ARBA00010532"/>
    </source>
</evidence>
<evidence type="ECO:0000256" key="1">
    <source>
        <dbReference type="ARBA" id="ARBA00004236"/>
    </source>
</evidence>
<comment type="similarity">
    <text evidence="2">Belongs to the CD36 family.</text>
</comment>
<sequence>MIASIFNFLLATVYVPNKGRPVRKTSASAWGECIPSGVFNVSACRDDSPTFLSFPHFYGADPYYGQLIDGMTPDKSKHEFYITIQPRSGIVMNIEAGMQVNMLLQPVKYINLYENVPKIYVPLFYFVQKVNLTDELAADLRLIQNLPEYSHYTVLISIALGVICVLWTFCSCFCCSAAKGELKIGDKVQMNTHQYEEVPMSEKI</sequence>
<evidence type="ECO:0000256" key="6">
    <source>
        <dbReference type="ARBA" id="ARBA00023136"/>
    </source>
</evidence>
<name>A0AAV8W1B3_9CUCU</name>
<dbReference type="EMBL" id="JANEYG010000015">
    <property type="protein sequence ID" value="KAJ8920037.1"/>
    <property type="molecule type" value="Genomic_DNA"/>
</dbReference>
<comment type="subcellular location">
    <subcellularLocation>
        <location evidence="1">Cell membrane</location>
    </subcellularLocation>
</comment>
<dbReference type="PRINTS" id="PR01609">
    <property type="entry name" value="CD36FAMILY"/>
</dbReference>
<keyword evidence="3" id="KW-1003">Cell membrane</keyword>
<dbReference type="Proteomes" id="UP001159042">
    <property type="component" value="Unassembled WGS sequence"/>
</dbReference>
<dbReference type="AlphaFoldDB" id="A0AAV8W1B3"/>
<evidence type="ECO:0000256" key="7">
    <source>
        <dbReference type="ARBA" id="ARBA00023180"/>
    </source>
</evidence>
<dbReference type="InterPro" id="IPR002159">
    <property type="entry name" value="CD36_fam"/>
</dbReference>
<evidence type="ECO:0000313" key="9">
    <source>
        <dbReference type="EMBL" id="KAJ8920037.1"/>
    </source>
</evidence>
<proteinExistence type="inferred from homology"/>
<dbReference type="Pfam" id="PF01130">
    <property type="entry name" value="CD36"/>
    <property type="match status" value="1"/>
</dbReference>
<dbReference type="GO" id="GO:0005737">
    <property type="term" value="C:cytoplasm"/>
    <property type="evidence" value="ECO:0007669"/>
    <property type="project" value="TreeGrafter"/>
</dbReference>
<keyword evidence="7" id="KW-0325">Glycoprotein</keyword>
<dbReference type="PANTHER" id="PTHR11923:SF93">
    <property type="entry name" value="GH07959P-RELATED"/>
    <property type="match status" value="1"/>
</dbReference>
<protein>
    <submittedName>
        <fullName evidence="9">Uncharacterized protein</fullName>
    </submittedName>
</protein>
<dbReference type="GO" id="GO:0005044">
    <property type="term" value="F:scavenger receptor activity"/>
    <property type="evidence" value="ECO:0007669"/>
    <property type="project" value="TreeGrafter"/>
</dbReference>
<evidence type="ECO:0000256" key="8">
    <source>
        <dbReference type="SAM" id="Phobius"/>
    </source>
</evidence>
<feature type="transmembrane region" description="Helical" evidence="8">
    <location>
        <begin position="149"/>
        <end position="169"/>
    </location>
</feature>
<keyword evidence="5 8" id="KW-1133">Transmembrane helix</keyword>
<dbReference type="GO" id="GO:0005886">
    <property type="term" value="C:plasma membrane"/>
    <property type="evidence" value="ECO:0007669"/>
    <property type="project" value="UniProtKB-SubCell"/>
</dbReference>
<comment type="caution">
    <text evidence="9">The sequence shown here is derived from an EMBL/GenBank/DDBJ whole genome shotgun (WGS) entry which is preliminary data.</text>
</comment>
<gene>
    <name evidence="9" type="ORF">NQ315_011687</name>
</gene>
<accession>A0AAV8W1B3</accession>
<keyword evidence="4 8" id="KW-0812">Transmembrane</keyword>
<reference evidence="9 10" key="1">
    <citation type="journal article" date="2023" name="Insect Mol. Biol.">
        <title>Genome sequencing provides insights into the evolution of gene families encoding plant cell wall-degrading enzymes in longhorned beetles.</title>
        <authorList>
            <person name="Shin N.R."/>
            <person name="Okamura Y."/>
            <person name="Kirsch R."/>
            <person name="Pauchet Y."/>
        </authorList>
    </citation>
    <scope>NUCLEOTIDE SEQUENCE [LARGE SCALE GENOMIC DNA]</scope>
    <source>
        <strain evidence="9">EAD_L_NR</strain>
    </source>
</reference>
<dbReference type="PANTHER" id="PTHR11923">
    <property type="entry name" value="SCAVENGER RECEPTOR CLASS B TYPE-1 SR-B1"/>
    <property type="match status" value="1"/>
</dbReference>
<evidence type="ECO:0000313" key="10">
    <source>
        <dbReference type="Proteomes" id="UP001159042"/>
    </source>
</evidence>
<evidence type="ECO:0000256" key="5">
    <source>
        <dbReference type="ARBA" id="ARBA00022989"/>
    </source>
</evidence>
<evidence type="ECO:0000256" key="4">
    <source>
        <dbReference type="ARBA" id="ARBA00022692"/>
    </source>
</evidence>
<keyword evidence="10" id="KW-1185">Reference proteome</keyword>
<organism evidence="9 10">
    <name type="scientific">Exocentrus adspersus</name>
    <dbReference type="NCBI Taxonomy" id="1586481"/>
    <lineage>
        <taxon>Eukaryota</taxon>
        <taxon>Metazoa</taxon>
        <taxon>Ecdysozoa</taxon>
        <taxon>Arthropoda</taxon>
        <taxon>Hexapoda</taxon>
        <taxon>Insecta</taxon>
        <taxon>Pterygota</taxon>
        <taxon>Neoptera</taxon>
        <taxon>Endopterygota</taxon>
        <taxon>Coleoptera</taxon>
        <taxon>Polyphaga</taxon>
        <taxon>Cucujiformia</taxon>
        <taxon>Chrysomeloidea</taxon>
        <taxon>Cerambycidae</taxon>
        <taxon>Lamiinae</taxon>
        <taxon>Acanthocinini</taxon>
        <taxon>Exocentrus</taxon>
    </lineage>
</organism>
<keyword evidence="6 8" id="KW-0472">Membrane</keyword>
<evidence type="ECO:0000256" key="3">
    <source>
        <dbReference type="ARBA" id="ARBA00022475"/>
    </source>
</evidence>